<evidence type="ECO:0000313" key="2">
    <source>
        <dbReference type="EMBL" id="OSD01382.1"/>
    </source>
</evidence>
<gene>
    <name evidence="2" type="ORF">PYCCODRAFT_506595</name>
</gene>
<accession>A0A1Y2IN35</accession>
<dbReference type="Proteomes" id="UP000193067">
    <property type="component" value="Unassembled WGS sequence"/>
</dbReference>
<dbReference type="AlphaFoldDB" id="A0A1Y2IN35"/>
<evidence type="ECO:0000256" key="1">
    <source>
        <dbReference type="SAM" id="MobiDB-lite"/>
    </source>
</evidence>
<reference evidence="2 3" key="1">
    <citation type="journal article" date="2015" name="Biotechnol. Biofuels">
        <title>Enhanced degradation of softwood versus hardwood by the white-rot fungus Pycnoporus coccineus.</title>
        <authorList>
            <person name="Couturier M."/>
            <person name="Navarro D."/>
            <person name="Chevret D."/>
            <person name="Henrissat B."/>
            <person name="Piumi F."/>
            <person name="Ruiz-Duenas F.J."/>
            <person name="Martinez A.T."/>
            <person name="Grigoriev I.V."/>
            <person name="Riley R."/>
            <person name="Lipzen A."/>
            <person name="Berrin J.G."/>
            <person name="Master E.R."/>
            <person name="Rosso M.N."/>
        </authorList>
    </citation>
    <scope>NUCLEOTIDE SEQUENCE [LARGE SCALE GENOMIC DNA]</scope>
    <source>
        <strain evidence="2 3">BRFM310</strain>
    </source>
</reference>
<sequence length="267" mass="29305">MLCHRRAPPSLEAYNRSPRRSASTAHGSRFSPGLSRWSRTLFCARTPPFPGRSLAPWARLWHPQIPNISIAASGRANVTVCACPVNRARFASSIDRTREGLGGSPRALHGAHTAFQLSKPPDDPGCGAPGDWPGIHRRSLRTRERATAECSRCLTFQALSNRRRLDGCWWHGCVPGGAVCIYMDAMVVGCSSDMASRVRACVRRPYRGIRARARSEENVLRGVCAHVSGGSHRGQSPERDVDLDSGHGVLWPHRLGSRACNYLLPQL</sequence>
<evidence type="ECO:0000313" key="3">
    <source>
        <dbReference type="Proteomes" id="UP000193067"/>
    </source>
</evidence>
<organism evidence="2 3">
    <name type="scientific">Trametes coccinea (strain BRFM310)</name>
    <name type="common">Pycnoporus coccineus</name>
    <dbReference type="NCBI Taxonomy" id="1353009"/>
    <lineage>
        <taxon>Eukaryota</taxon>
        <taxon>Fungi</taxon>
        <taxon>Dikarya</taxon>
        <taxon>Basidiomycota</taxon>
        <taxon>Agaricomycotina</taxon>
        <taxon>Agaricomycetes</taxon>
        <taxon>Polyporales</taxon>
        <taxon>Polyporaceae</taxon>
        <taxon>Trametes</taxon>
    </lineage>
</organism>
<dbReference type="EMBL" id="KZ084111">
    <property type="protein sequence ID" value="OSD01382.1"/>
    <property type="molecule type" value="Genomic_DNA"/>
</dbReference>
<keyword evidence="3" id="KW-1185">Reference proteome</keyword>
<feature type="region of interest" description="Disordered" evidence="1">
    <location>
        <begin position="1"/>
        <end position="31"/>
    </location>
</feature>
<proteinExistence type="predicted"/>
<protein>
    <submittedName>
        <fullName evidence="2">Uncharacterized protein</fullName>
    </submittedName>
</protein>
<name>A0A1Y2IN35_TRAC3</name>